<dbReference type="PANTHER" id="PTHR34351:SF2">
    <property type="entry name" value="DUF58 DOMAIN-CONTAINING PROTEIN"/>
    <property type="match status" value="1"/>
</dbReference>
<name>A0ABU8FIV3_9BACI</name>
<evidence type="ECO:0000313" key="2">
    <source>
        <dbReference type="EMBL" id="MEI4802612.1"/>
    </source>
</evidence>
<dbReference type="EMBL" id="JBAWSX010000008">
    <property type="protein sequence ID" value="MEI4802612.1"/>
    <property type="molecule type" value="Genomic_DNA"/>
</dbReference>
<proteinExistence type="predicted"/>
<reference evidence="2 3" key="1">
    <citation type="submission" date="2024-01" db="EMBL/GenBank/DDBJ databases">
        <title>Seven novel Bacillus-like species.</title>
        <authorList>
            <person name="Liu G."/>
        </authorList>
    </citation>
    <scope>NUCLEOTIDE SEQUENCE [LARGE SCALE GENOMIC DNA]</scope>
    <source>
        <strain evidence="2 3">FJAT-51639</strain>
    </source>
</reference>
<feature type="transmembrane region" description="Helical" evidence="1">
    <location>
        <begin position="36"/>
        <end position="54"/>
    </location>
</feature>
<organism evidence="2 3">
    <name type="scientific">Bacillus bruguierae</name>
    <dbReference type="NCBI Taxonomy" id="3127667"/>
    <lineage>
        <taxon>Bacteria</taxon>
        <taxon>Bacillati</taxon>
        <taxon>Bacillota</taxon>
        <taxon>Bacilli</taxon>
        <taxon>Bacillales</taxon>
        <taxon>Bacillaceae</taxon>
        <taxon>Bacillus</taxon>
    </lineage>
</organism>
<keyword evidence="1" id="KW-1133">Transmembrane helix</keyword>
<evidence type="ECO:0000256" key="1">
    <source>
        <dbReference type="SAM" id="Phobius"/>
    </source>
</evidence>
<gene>
    <name evidence="2" type="ORF">WAZ07_15055</name>
</gene>
<keyword evidence="3" id="KW-1185">Reference proteome</keyword>
<sequence length="366" mass="42605">MKEKLIMKRPFVETYVAGVVVFITILMWLFVQHFFLFVLAFFYLLMVSFSHWYVQKASQIYCEITQQHERLFIDETGHCRVRIVNPTKLPIFEVAFRFRSDEQMKWEWSEGELEQAVHSYRILLQLKKQETLDIDLHVSAQQRGLHSWQEAEIILSDPFHLITIHIPIRKENMPCFRIYPRIVKVNIPETNSWKHGFRTAAVSPLYDETKIIGVKAYEQESFRAIHWGATAKTGVLSAKKYEYTQGDRYAVYLNVLGSTGYTLRTDIEYLIEVTAGVCRELIAQDCSFELWVNSMCENGIVHITAGKYRKQLHKTLQLLSSLTDRDVPLSSSFFYQTGFRQQEAGAIPIIIGNPPEKHGGWLQVVK</sequence>
<protein>
    <submittedName>
        <fullName evidence="2">DUF58 domain-containing protein</fullName>
    </submittedName>
</protein>
<feature type="transmembrane region" description="Helical" evidence="1">
    <location>
        <begin position="12"/>
        <end position="30"/>
    </location>
</feature>
<dbReference type="PANTHER" id="PTHR34351">
    <property type="entry name" value="SLR1927 PROTEIN-RELATED"/>
    <property type="match status" value="1"/>
</dbReference>
<accession>A0ABU8FIV3</accession>
<evidence type="ECO:0000313" key="3">
    <source>
        <dbReference type="Proteomes" id="UP001372526"/>
    </source>
</evidence>
<dbReference type="Proteomes" id="UP001372526">
    <property type="component" value="Unassembled WGS sequence"/>
</dbReference>
<dbReference type="RefSeq" id="WP_336473124.1">
    <property type="nucleotide sequence ID" value="NZ_JBAWSX010000008.1"/>
</dbReference>
<comment type="caution">
    <text evidence="2">The sequence shown here is derived from an EMBL/GenBank/DDBJ whole genome shotgun (WGS) entry which is preliminary data.</text>
</comment>
<keyword evidence="1" id="KW-0812">Transmembrane</keyword>
<keyword evidence="1" id="KW-0472">Membrane</keyword>